<dbReference type="STRING" id="596327.PORUE0001_0651"/>
<evidence type="ECO:0000256" key="1">
    <source>
        <dbReference type="SAM" id="MobiDB-lite"/>
    </source>
</evidence>
<accession>C2MBH3</accession>
<dbReference type="OrthoDB" id="594666at2"/>
<dbReference type="Proteomes" id="UP000003303">
    <property type="component" value="Unassembled WGS sequence"/>
</dbReference>
<protein>
    <recommendedName>
        <fullName evidence="4">Tetratricopeptide repeat protein</fullName>
    </recommendedName>
</protein>
<evidence type="ECO:0008006" key="4">
    <source>
        <dbReference type="Google" id="ProtNLM"/>
    </source>
</evidence>
<comment type="caution">
    <text evidence="2">The sequence shown here is derived from an EMBL/GenBank/DDBJ whole genome shotgun (WGS) entry which is preliminary data.</text>
</comment>
<dbReference type="AlphaFoldDB" id="C2MBH3"/>
<dbReference type="EMBL" id="ACLR01000123">
    <property type="protein sequence ID" value="EEK16886.1"/>
    <property type="molecule type" value="Genomic_DNA"/>
</dbReference>
<evidence type="ECO:0000313" key="2">
    <source>
        <dbReference type="EMBL" id="EEK16886.1"/>
    </source>
</evidence>
<keyword evidence="3" id="KW-1185">Reference proteome</keyword>
<name>C2MBH3_9PORP</name>
<organism evidence="2 3">
    <name type="scientific">Porphyromonas uenonis 60-3</name>
    <dbReference type="NCBI Taxonomy" id="596327"/>
    <lineage>
        <taxon>Bacteria</taxon>
        <taxon>Pseudomonadati</taxon>
        <taxon>Bacteroidota</taxon>
        <taxon>Bacteroidia</taxon>
        <taxon>Bacteroidales</taxon>
        <taxon>Porphyromonadaceae</taxon>
        <taxon>Porphyromonas</taxon>
    </lineage>
</organism>
<gene>
    <name evidence="2" type="ORF">PORUE0001_0651</name>
</gene>
<sequence>METMTIDELNRLTAHPEELSRHTLSPLAELVETYPYAQSIVMLYLLNLSILGDLRYEAELQRWAPHLPSREKLYLLARLHMPLEDLTPVLAHDPSDSFALVDQYLRKVAEREGPLSNDLEYDSAEALPTKERTPDYFSAAEYESAPSDMTLSGLIPTDSAESEPAPAPAPQPIVTSSDESEPSDMLFTETLASIYIKQGHYERAKQIIEGLSLKFPEKISYFAVQLDFLEKLIDNASHS</sequence>
<feature type="region of interest" description="Disordered" evidence="1">
    <location>
        <begin position="148"/>
        <end position="181"/>
    </location>
</feature>
<proteinExistence type="predicted"/>
<evidence type="ECO:0000313" key="3">
    <source>
        <dbReference type="Proteomes" id="UP000003303"/>
    </source>
</evidence>
<reference evidence="2 3" key="1">
    <citation type="submission" date="2009-04" db="EMBL/GenBank/DDBJ databases">
        <authorList>
            <person name="Sebastian Y."/>
            <person name="Madupu R."/>
            <person name="Durkin A.S."/>
            <person name="Torralba M."/>
            <person name="Methe B."/>
            <person name="Sutton G.G."/>
            <person name="Strausberg R.L."/>
            <person name="Nelson K.E."/>
        </authorList>
    </citation>
    <scope>NUCLEOTIDE SEQUENCE [LARGE SCALE GENOMIC DNA]</scope>
    <source>
        <strain evidence="2 3">60-3</strain>
    </source>
</reference>